<sequence length="107" mass="12800">MQRVGFEMKIHPEMVEEYKQRHDDIWPEMSAALVRTGWRNYTIFFKDDGTLFGYVECEESFEASLEGMSQEEVNQKWQDDMSSFFQLPKGAHPDKNMIQWREVFHAD</sequence>
<dbReference type="InterPro" id="IPR008000">
    <property type="entry name" value="Rham/fucose_mutarotase"/>
</dbReference>
<dbReference type="PANTHER" id="PTHR34389">
    <property type="entry name" value="L-RHAMNOSE MUTAROTASE"/>
    <property type="match status" value="1"/>
</dbReference>
<dbReference type="AlphaFoldDB" id="A0A381Y7U5"/>
<dbReference type="InterPro" id="IPR011008">
    <property type="entry name" value="Dimeric_a/b-barrel"/>
</dbReference>
<name>A0A381Y7U5_9ZZZZ</name>
<gene>
    <name evidence="1" type="ORF">METZ01_LOCUS125948</name>
</gene>
<accession>A0A381Y7U5</accession>
<proteinExistence type="predicted"/>
<dbReference type="Gene3D" id="3.30.70.100">
    <property type="match status" value="1"/>
</dbReference>
<dbReference type="GO" id="GO:0016857">
    <property type="term" value="F:racemase and epimerase activity, acting on carbohydrates and derivatives"/>
    <property type="evidence" value="ECO:0007669"/>
    <property type="project" value="InterPro"/>
</dbReference>
<dbReference type="PANTHER" id="PTHR34389:SF2">
    <property type="entry name" value="L-RHAMNOSE MUTAROTASE"/>
    <property type="match status" value="1"/>
</dbReference>
<evidence type="ECO:0000313" key="1">
    <source>
        <dbReference type="EMBL" id="SVA73094.1"/>
    </source>
</evidence>
<dbReference type="EMBL" id="UINC01017590">
    <property type="protein sequence ID" value="SVA73094.1"/>
    <property type="molecule type" value="Genomic_DNA"/>
</dbReference>
<protein>
    <recommendedName>
        <fullName evidence="2">L-rhamnose mutarotase</fullName>
    </recommendedName>
</protein>
<organism evidence="1">
    <name type="scientific">marine metagenome</name>
    <dbReference type="NCBI Taxonomy" id="408172"/>
    <lineage>
        <taxon>unclassified sequences</taxon>
        <taxon>metagenomes</taxon>
        <taxon>ecological metagenomes</taxon>
    </lineage>
</organism>
<evidence type="ECO:0008006" key="2">
    <source>
        <dbReference type="Google" id="ProtNLM"/>
    </source>
</evidence>
<dbReference type="Pfam" id="PF05336">
    <property type="entry name" value="rhaM"/>
    <property type="match status" value="1"/>
</dbReference>
<dbReference type="GO" id="GO:0019301">
    <property type="term" value="P:rhamnose catabolic process"/>
    <property type="evidence" value="ECO:0007669"/>
    <property type="project" value="TreeGrafter"/>
</dbReference>
<dbReference type="SUPFAM" id="SSF54909">
    <property type="entry name" value="Dimeric alpha+beta barrel"/>
    <property type="match status" value="1"/>
</dbReference>
<reference evidence="1" key="1">
    <citation type="submission" date="2018-05" db="EMBL/GenBank/DDBJ databases">
        <authorList>
            <person name="Lanie J.A."/>
            <person name="Ng W.-L."/>
            <person name="Kazmierczak K.M."/>
            <person name="Andrzejewski T.M."/>
            <person name="Davidsen T.M."/>
            <person name="Wayne K.J."/>
            <person name="Tettelin H."/>
            <person name="Glass J.I."/>
            <person name="Rusch D."/>
            <person name="Podicherti R."/>
            <person name="Tsui H.-C.T."/>
            <person name="Winkler M.E."/>
        </authorList>
    </citation>
    <scope>NUCLEOTIDE SEQUENCE</scope>
</reference>